<dbReference type="RefSeq" id="WP_121484773.1">
    <property type="nucleotide sequence ID" value="NZ_QQXL01000003.1"/>
</dbReference>
<organism evidence="1 2">
    <name type="scientific">Galactobacter caseinivorans</name>
    <dbReference type="NCBI Taxonomy" id="2676123"/>
    <lineage>
        <taxon>Bacteria</taxon>
        <taxon>Bacillati</taxon>
        <taxon>Actinomycetota</taxon>
        <taxon>Actinomycetes</taxon>
        <taxon>Micrococcales</taxon>
        <taxon>Micrococcaceae</taxon>
        <taxon>Galactobacter</taxon>
    </lineage>
</organism>
<dbReference type="Proteomes" id="UP000273119">
    <property type="component" value="Unassembled WGS sequence"/>
</dbReference>
<comment type="caution">
    <text evidence="1">The sequence shown here is derived from an EMBL/GenBank/DDBJ whole genome shotgun (WGS) entry which is preliminary data.</text>
</comment>
<proteinExistence type="predicted"/>
<dbReference type="Pfam" id="PF19818">
    <property type="entry name" value="DUF6301"/>
    <property type="match status" value="1"/>
</dbReference>
<protein>
    <submittedName>
        <fullName evidence="1">Uncharacterized protein</fullName>
    </submittedName>
</protein>
<sequence length="428" mass="46187">MAKPLQKLIWLHTWEDYLLDGSALLVGPVMRVEDTSEWTTPAQVLAAYGIDAPQVGSVDVLRFEPSPLAQLSIPTPDSPAGVAGFAHGFADGALSGAGLVPVWDLAPTEVPRGAEMWRLFADGRQELVAAFQGPAQGWSANTSLVPSPPETPGLHPGRVPAPPSATVGPQAELRGKTYRASWVDPATLELFSVAEPAPQDFERIRPGLSRQLVPAVLCTRIFEETVSALWTGAGRYEPGRPEAVPCQVLHAAPDGVSVLLSVDAARAASLQAHELEPGVCRKTVPREELAEPRGVQVELGPQPQWWRAMTPRQACDQMDFWAEQPWPLSTEAAQRRLSLTDTIHHVSPESTAFLGDAFALMVREGARRWGRPTMQDGWGAVTGSSTARWKLAGGSRVSFGLQSGVVTATFDTPQGAEQDRRLDEWDGE</sequence>
<gene>
    <name evidence="1" type="ORF">DWQ67_06510</name>
</gene>
<accession>A0A496PJX7</accession>
<keyword evidence="2" id="KW-1185">Reference proteome</keyword>
<name>A0A496PJX7_9MICC</name>
<dbReference type="EMBL" id="QQXL01000003">
    <property type="protein sequence ID" value="RKW70748.1"/>
    <property type="molecule type" value="Genomic_DNA"/>
</dbReference>
<evidence type="ECO:0000313" key="1">
    <source>
        <dbReference type="EMBL" id="RKW70748.1"/>
    </source>
</evidence>
<reference evidence="1 2" key="1">
    <citation type="submission" date="2018-07" db="EMBL/GenBank/DDBJ databases">
        <title>Arthrobacter sp. nov., isolated from raw cow's milk with high bacterial count.</title>
        <authorList>
            <person name="Hahne J."/>
            <person name="Isele D."/>
            <person name="Lipski A."/>
        </authorList>
    </citation>
    <scope>NUCLEOTIDE SEQUENCE [LARGE SCALE GENOMIC DNA]</scope>
    <source>
        <strain evidence="1 2">JZ R-183</strain>
    </source>
</reference>
<dbReference type="AlphaFoldDB" id="A0A496PJX7"/>
<evidence type="ECO:0000313" key="2">
    <source>
        <dbReference type="Proteomes" id="UP000273119"/>
    </source>
</evidence>
<dbReference type="InterPro" id="IPR046268">
    <property type="entry name" value="DUF6301"/>
</dbReference>